<dbReference type="Proteomes" id="UP000051888">
    <property type="component" value="Unassembled WGS sequence"/>
</dbReference>
<keyword evidence="3" id="KW-1185">Reference proteome</keyword>
<comment type="caution">
    <text evidence="2">The sequence shown here is derived from an EMBL/GenBank/DDBJ whole genome shotgun (WGS) entry which is preliminary data.</text>
</comment>
<evidence type="ECO:0000313" key="2">
    <source>
        <dbReference type="EMBL" id="KQL52156.1"/>
    </source>
</evidence>
<name>A0A0Q3WU43_9BACI</name>
<evidence type="ECO:0000313" key="3">
    <source>
        <dbReference type="Proteomes" id="UP000051888"/>
    </source>
</evidence>
<dbReference type="AlphaFoldDB" id="A0A0Q3WU43"/>
<accession>A0A0Q3WU43</accession>
<evidence type="ECO:0000256" key="1">
    <source>
        <dbReference type="SAM" id="SignalP"/>
    </source>
</evidence>
<organism evidence="2 3">
    <name type="scientific">Heyndrickxia shackletonii</name>
    <dbReference type="NCBI Taxonomy" id="157838"/>
    <lineage>
        <taxon>Bacteria</taxon>
        <taxon>Bacillati</taxon>
        <taxon>Bacillota</taxon>
        <taxon>Bacilli</taxon>
        <taxon>Bacillales</taxon>
        <taxon>Bacillaceae</taxon>
        <taxon>Heyndrickxia</taxon>
    </lineage>
</organism>
<dbReference type="RefSeq" id="WP_055737832.1">
    <property type="nucleotide sequence ID" value="NZ_JAAIWL010000027.1"/>
</dbReference>
<feature type="chain" id="PRO_5006209301" evidence="1">
    <location>
        <begin position="32"/>
        <end position="153"/>
    </location>
</feature>
<gene>
    <name evidence="2" type="ORF">AN964_00380</name>
</gene>
<dbReference type="Gene3D" id="2.60.40.1630">
    <property type="entry name" value="bacillus anthracis domain"/>
    <property type="match status" value="1"/>
</dbReference>
<protein>
    <submittedName>
        <fullName evidence="2">Uncharacterized protein</fullName>
    </submittedName>
</protein>
<dbReference type="EMBL" id="LJJC01000004">
    <property type="protein sequence ID" value="KQL52156.1"/>
    <property type="molecule type" value="Genomic_DNA"/>
</dbReference>
<sequence length="153" mass="17385">MRNLPKYTVRFFSVPLLICLLFGFASPSAEAQSSQGLGSSEDKGIRLTINSYSIVNHGQNIQLHYTIQSNSNIQVNPDTTSLVENPHIWIGHTLVREQSESFKKVSNNVYKGTITAQLQHYRPDNSEMSIHTHGLLHQKGQWTVKFLLRTDKY</sequence>
<dbReference type="PATRIC" id="fig|157838.3.peg.91"/>
<keyword evidence="1" id="KW-0732">Signal</keyword>
<proteinExistence type="predicted"/>
<feature type="signal peptide" evidence="1">
    <location>
        <begin position="1"/>
        <end position="31"/>
    </location>
</feature>
<dbReference type="OrthoDB" id="2844544at2"/>
<reference evidence="2 3" key="1">
    <citation type="submission" date="2015-09" db="EMBL/GenBank/DDBJ databases">
        <title>Genome sequencing project for genomic taxonomy and phylogenomics of Bacillus-like bacteria.</title>
        <authorList>
            <person name="Liu B."/>
            <person name="Wang J."/>
            <person name="Zhu Y."/>
            <person name="Liu G."/>
            <person name="Chen Q."/>
            <person name="Chen Z."/>
            <person name="Lan J."/>
            <person name="Che J."/>
            <person name="Ge C."/>
            <person name="Shi H."/>
            <person name="Pan Z."/>
            <person name="Liu X."/>
        </authorList>
    </citation>
    <scope>NUCLEOTIDE SEQUENCE [LARGE SCALE GENOMIC DNA]</scope>
    <source>
        <strain evidence="2 3">LMG 18435</strain>
    </source>
</reference>